<feature type="transmembrane region" description="Helical" evidence="10">
    <location>
        <begin position="515"/>
        <end position="532"/>
    </location>
</feature>
<proteinExistence type="predicted"/>
<dbReference type="CDD" id="cd03215">
    <property type="entry name" value="ABC_Carb_Monos_II"/>
    <property type="match status" value="1"/>
</dbReference>
<evidence type="ECO:0000256" key="5">
    <source>
        <dbReference type="ARBA" id="ARBA00022737"/>
    </source>
</evidence>
<dbReference type="PANTHER" id="PTHR43790:SF9">
    <property type="entry name" value="GALACTOFURANOSE TRANSPORTER ATP-BINDING PROTEIN YTFR"/>
    <property type="match status" value="1"/>
</dbReference>
<evidence type="ECO:0000256" key="3">
    <source>
        <dbReference type="ARBA" id="ARBA00022475"/>
    </source>
</evidence>
<dbReference type="Pfam" id="PF02653">
    <property type="entry name" value="BPD_transp_2"/>
    <property type="match status" value="1"/>
</dbReference>
<evidence type="ECO:0000256" key="9">
    <source>
        <dbReference type="ARBA" id="ARBA00023136"/>
    </source>
</evidence>
<protein>
    <submittedName>
        <fullName evidence="12">Ribose transport system ATP-binding protein</fullName>
    </submittedName>
</protein>
<dbReference type="InterPro" id="IPR001851">
    <property type="entry name" value="ABC_transp_permease"/>
</dbReference>
<evidence type="ECO:0000313" key="13">
    <source>
        <dbReference type="Proteomes" id="UP000184301"/>
    </source>
</evidence>
<dbReference type="InterPro" id="IPR003593">
    <property type="entry name" value="AAA+_ATPase"/>
</dbReference>
<feature type="domain" description="ABC transporter" evidence="11">
    <location>
        <begin position="263"/>
        <end position="494"/>
    </location>
</feature>
<dbReference type="PROSITE" id="PS00211">
    <property type="entry name" value="ABC_TRANSPORTER_1"/>
    <property type="match status" value="1"/>
</dbReference>
<sequence>MEHKENQQSYLQLKSIDKFFGITKALQGVNLDIYGGEVIGLIGPNGAGKSTLMKILTGVLQPTNGVLAIEGKDAEHYNARTAKEIGIACAYQDLSLCTNLSVYENFALLNVSHGLVEKPGWRKAAKKHATELLEQYFPGSGIDVSRTVDKLSLADQQIVEICKTLMTDNLKILILDEPTSALSSDKAHQLHEVVAKLSKKGVAVIYISHKLDEIGIVADRIAVLRNGQNHGEISASAVDQDGLVEMMGGGKKKQAARQESGKASEEIMVETKNLTSKELDCVDLVVKKGEILGISGLAGSGQQELLQAIYSARKHIGVMGRNGVRVNSTISYVSGDRTKEGVFPLWDIRNNILAANFDRVRGKVLLDRKKCDESANYWYDKLKFRAEGIGSNIMSLSGGNQQKALIARGIASEADIIILNDPTAGVDIGTKQDIYALLEEVKQMGKSVILYSTEDAEIEICDRAYIMHEGAITAELTGADITVSNIVTASFKKVEKKKAEDKKKSIISQMVSSRLMLPILTLLVIFIANAVNNPNMLSYVGLRMKISSTLPLIFAALGQMFIILSGDCDMGNGYSIGLVNVLVGILLTGNPLVGLGGLVIFIAAYMGMAALIHLRNIPAIVVTLGAQFVWYGIALILCPTPGGSCPQWLSDFLRIRTPVIPFPIILAAVAGTACWYLLARSRYGMVMRGIGNNPTSVERSGWSYLRAKAANYGMAGLMIVFAGMAYTSTCNGADANSSVNFCMMSIATVILGGCEMAGGVGEPIGVVVAAIAMNLINSLLTAMKVDSNYQTAIIGLILIAVLAFKFLIHRKGTAKNE</sequence>
<feature type="transmembrane region" description="Helical" evidence="10">
    <location>
        <begin position="544"/>
        <end position="564"/>
    </location>
</feature>
<keyword evidence="3" id="KW-1003">Cell membrane</keyword>
<evidence type="ECO:0000256" key="10">
    <source>
        <dbReference type="SAM" id="Phobius"/>
    </source>
</evidence>
<dbReference type="InterPro" id="IPR050107">
    <property type="entry name" value="ABC_carbohydrate_import_ATPase"/>
</dbReference>
<keyword evidence="4 10" id="KW-0812">Transmembrane</keyword>
<dbReference type="EMBL" id="FQZY01000076">
    <property type="protein sequence ID" value="SHK71066.1"/>
    <property type="molecule type" value="Genomic_DNA"/>
</dbReference>
<feature type="transmembrane region" description="Helical" evidence="10">
    <location>
        <begin position="617"/>
        <end position="637"/>
    </location>
</feature>
<dbReference type="RefSeq" id="WP_073112879.1">
    <property type="nucleotide sequence ID" value="NZ_FQZY01000076.1"/>
</dbReference>
<dbReference type="AlphaFoldDB" id="A0A1M6UPG4"/>
<organism evidence="12 13">
    <name type="scientific">Hespellia stercorisuis DSM 15480</name>
    <dbReference type="NCBI Taxonomy" id="1121950"/>
    <lineage>
        <taxon>Bacteria</taxon>
        <taxon>Bacillati</taxon>
        <taxon>Bacillota</taxon>
        <taxon>Clostridia</taxon>
        <taxon>Lachnospirales</taxon>
        <taxon>Lachnospiraceae</taxon>
        <taxon>Hespellia</taxon>
    </lineage>
</organism>
<dbReference type="SUPFAM" id="SSF52540">
    <property type="entry name" value="P-loop containing nucleoside triphosphate hydrolases"/>
    <property type="match status" value="2"/>
</dbReference>
<evidence type="ECO:0000313" key="12">
    <source>
        <dbReference type="EMBL" id="SHK71066.1"/>
    </source>
</evidence>
<evidence type="ECO:0000256" key="2">
    <source>
        <dbReference type="ARBA" id="ARBA00022448"/>
    </source>
</evidence>
<comment type="subcellular location">
    <subcellularLocation>
        <location evidence="1">Cell membrane</location>
        <topology evidence="1">Multi-pass membrane protein</topology>
    </subcellularLocation>
</comment>
<dbReference type="InterPro" id="IPR027417">
    <property type="entry name" value="P-loop_NTPase"/>
</dbReference>
<dbReference type="GO" id="GO:0022857">
    <property type="term" value="F:transmembrane transporter activity"/>
    <property type="evidence" value="ECO:0007669"/>
    <property type="project" value="InterPro"/>
</dbReference>
<dbReference type="Pfam" id="PF00005">
    <property type="entry name" value="ABC_tran"/>
    <property type="match status" value="2"/>
</dbReference>
<dbReference type="Gene3D" id="3.40.50.300">
    <property type="entry name" value="P-loop containing nucleotide triphosphate hydrolases"/>
    <property type="match status" value="2"/>
</dbReference>
<dbReference type="GO" id="GO:0005524">
    <property type="term" value="F:ATP binding"/>
    <property type="evidence" value="ECO:0007669"/>
    <property type="project" value="UniProtKB-KW"/>
</dbReference>
<evidence type="ECO:0000256" key="7">
    <source>
        <dbReference type="ARBA" id="ARBA00022840"/>
    </source>
</evidence>
<dbReference type="SMART" id="SM00382">
    <property type="entry name" value="AAA"/>
    <property type="match status" value="2"/>
</dbReference>
<evidence type="ECO:0000259" key="11">
    <source>
        <dbReference type="PROSITE" id="PS50893"/>
    </source>
</evidence>
<dbReference type="GO" id="GO:0005886">
    <property type="term" value="C:plasma membrane"/>
    <property type="evidence" value="ECO:0007669"/>
    <property type="project" value="UniProtKB-SubCell"/>
</dbReference>
<dbReference type="CDD" id="cd03216">
    <property type="entry name" value="ABC_Carb_Monos_I"/>
    <property type="match status" value="1"/>
</dbReference>
<feature type="domain" description="ABC transporter" evidence="11">
    <location>
        <begin position="11"/>
        <end position="251"/>
    </location>
</feature>
<keyword evidence="5" id="KW-0677">Repeat</keyword>
<keyword evidence="13" id="KW-1185">Reference proteome</keyword>
<feature type="transmembrane region" description="Helical" evidence="10">
    <location>
        <begin position="789"/>
        <end position="808"/>
    </location>
</feature>
<evidence type="ECO:0000256" key="1">
    <source>
        <dbReference type="ARBA" id="ARBA00004651"/>
    </source>
</evidence>
<dbReference type="OrthoDB" id="9805029at2"/>
<keyword evidence="9 10" id="KW-0472">Membrane</keyword>
<dbReference type="InterPro" id="IPR017871">
    <property type="entry name" value="ABC_transporter-like_CS"/>
</dbReference>
<accession>A0A1M6UPG4</accession>
<keyword evidence="8 10" id="KW-1133">Transmembrane helix</keyword>
<evidence type="ECO:0000256" key="6">
    <source>
        <dbReference type="ARBA" id="ARBA00022741"/>
    </source>
</evidence>
<feature type="transmembrane region" description="Helical" evidence="10">
    <location>
        <begin position="657"/>
        <end position="678"/>
    </location>
</feature>
<dbReference type="PROSITE" id="PS50893">
    <property type="entry name" value="ABC_TRANSPORTER_2"/>
    <property type="match status" value="2"/>
</dbReference>
<feature type="transmembrane region" description="Helical" evidence="10">
    <location>
        <begin position="576"/>
        <end position="605"/>
    </location>
</feature>
<dbReference type="Proteomes" id="UP000184301">
    <property type="component" value="Unassembled WGS sequence"/>
</dbReference>
<evidence type="ECO:0000256" key="8">
    <source>
        <dbReference type="ARBA" id="ARBA00022989"/>
    </source>
</evidence>
<dbReference type="InterPro" id="IPR003439">
    <property type="entry name" value="ABC_transporter-like_ATP-bd"/>
</dbReference>
<evidence type="ECO:0000256" key="4">
    <source>
        <dbReference type="ARBA" id="ARBA00022692"/>
    </source>
</evidence>
<dbReference type="CDD" id="cd06579">
    <property type="entry name" value="TM_PBP1_transp_AraH_like"/>
    <property type="match status" value="1"/>
</dbReference>
<reference evidence="12 13" key="1">
    <citation type="submission" date="2016-11" db="EMBL/GenBank/DDBJ databases">
        <authorList>
            <person name="Jaros S."/>
            <person name="Januszkiewicz K."/>
            <person name="Wedrychowicz H."/>
        </authorList>
    </citation>
    <scope>NUCLEOTIDE SEQUENCE [LARGE SCALE GENOMIC DNA]</scope>
    <source>
        <strain evidence="12 13">DSM 15480</strain>
    </source>
</reference>
<keyword evidence="7 12" id="KW-0067">ATP-binding</keyword>
<gene>
    <name evidence="12" type="ORF">SAMN02745243_03564</name>
</gene>
<dbReference type="PANTHER" id="PTHR43790">
    <property type="entry name" value="CARBOHYDRATE TRANSPORT ATP-BINDING PROTEIN MG119-RELATED"/>
    <property type="match status" value="1"/>
</dbReference>
<dbReference type="STRING" id="1121950.SAMN02745243_03564"/>
<dbReference type="GO" id="GO:0016887">
    <property type="term" value="F:ATP hydrolysis activity"/>
    <property type="evidence" value="ECO:0007669"/>
    <property type="project" value="InterPro"/>
</dbReference>
<name>A0A1M6UPG4_9FIRM</name>
<keyword evidence="6" id="KW-0547">Nucleotide-binding</keyword>
<keyword evidence="2" id="KW-0813">Transport</keyword>